<dbReference type="InterPro" id="IPR016032">
    <property type="entry name" value="Sig_transdc_resp-reg_C-effctor"/>
</dbReference>
<accession>A0A919JBH1</accession>
<dbReference type="InterPro" id="IPR039420">
    <property type="entry name" value="WalR-like"/>
</dbReference>
<dbReference type="PRINTS" id="PR00038">
    <property type="entry name" value="HTHLUXR"/>
</dbReference>
<evidence type="ECO:0000313" key="7">
    <source>
        <dbReference type="EMBL" id="GIE16239.1"/>
    </source>
</evidence>
<keyword evidence="2 7" id="KW-0238">DNA-binding</keyword>
<dbReference type="EMBL" id="BOMM01000080">
    <property type="protein sequence ID" value="GIE16239.1"/>
    <property type="molecule type" value="Genomic_DNA"/>
</dbReference>
<dbReference type="CDD" id="cd06170">
    <property type="entry name" value="LuxR_C_like"/>
    <property type="match status" value="1"/>
</dbReference>
<dbReference type="GO" id="GO:0006355">
    <property type="term" value="P:regulation of DNA-templated transcription"/>
    <property type="evidence" value="ECO:0007669"/>
    <property type="project" value="InterPro"/>
</dbReference>
<dbReference type="Proteomes" id="UP000598174">
    <property type="component" value="Unassembled WGS sequence"/>
</dbReference>
<dbReference type="GO" id="GO:0003677">
    <property type="term" value="F:DNA binding"/>
    <property type="evidence" value="ECO:0007669"/>
    <property type="project" value="UniProtKB-KW"/>
</dbReference>
<dbReference type="PROSITE" id="PS50043">
    <property type="entry name" value="HTH_LUXR_2"/>
    <property type="match status" value="1"/>
</dbReference>
<organism evidence="7 8">
    <name type="scientific">Paractinoplanes ferrugineus</name>
    <dbReference type="NCBI Taxonomy" id="113564"/>
    <lineage>
        <taxon>Bacteria</taxon>
        <taxon>Bacillati</taxon>
        <taxon>Actinomycetota</taxon>
        <taxon>Actinomycetes</taxon>
        <taxon>Micromonosporales</taxon>
        <taxon>Micromonosporaceae</taxon>
        <taxon>Paractinoplanes</taxon>
    </lineage>
</organism>
<gene>
    <name evidence="7" type="ORF">Afe05nite_80790</name>
</gene>
<evidence type="ECO:0000256" key="4">
    <source>
        <dbReference type="PROSITE-ProRule" id="PRU00169"/>
    </source>
</evidence>
<evidence type="ECO:0000259" key="6">
    <source>
        <dbReference type="PROSITE" id="PS50110"/>
    </source>
</evidence>
<dbReference type="InterPro" id="IPR000792">
    <property type="entry name" value="Tscrpt_reg_LuxR_C"/>
</dbReference>
<keyword evidence="3" id="KW-0804">Transcription</keyword>
<keyword evidence="8" id="KW-1185">Reference proteome</keyword>
<proteinExistence type="predicted"/>
<dbReference type="Pfam" id="PF00196">
    <property type="entry name" value="GerE"/>
    <property type="match status" value="1"/>
</dbReference>
<evidence type="ECO:0000259" key="5">
    <source>
        <dbReference type="PROSITE" id="PS50043"/>
    </source>
</evidence>
<dbReference type="PANTHER" id="PTHR43214">
    <property type="entry name" value="TWO-COMPONENT RESPONSE REGULATOR"/>
    <property type="match status" value="1"/>
</dbReference>
<feature type="domain" description="Response regulatory" evidence="6">
    <location>
        <begin position="19"/>
        <end position="135"/>
    </location>
</feature>
<comment type="caution">
    <text evidence="4">Lacks conserved residue(s) required for the propagation of feature annotation.</text>
</comment>
<dbReference type="PROSITE" id="PS50110">
    <property type="entry name" value="RESPONSE_REGULATORY"/>
    <property type="match status" value="1"/>
</dbReference>
<dbReference type="PROSITE" id="PS00622">
    <property type="entry name" value="HTH_LUXR_1"/>
    <property type="match status" value="1"/>
</dbReference>
<dbReference type="SUPFAM" id="SSF46894">
    <property type="entry name" value="C-terminal effector domain of the bipartite response regulators"/>
    <property type="match status" value="1"/>
</dbReference>
<keyword evidence="1" id="KW-0805">Transcription regulation</keyword>
<dbReference type="Gene3D" id="3.40.50.2300">
    <property type="match status" value="1"/>
</dbReference>
<dbReference type="AlphaFoldDB" id="A0A919JBH1"/>
<feature type="domain" description="HTH luxR-type" evidence="5">
    <location>
        <begin position="154"/>
        <end position="219"/>
    </location>
</feature>
<protein>
    <submittedName>
        <fullName evidence="7">DNA-binding response regulator</fullName>
    </submittedName>
</protein>
<dbReference type="RefSeq" id="WP_203822580.1">
    <property type="nucleotide sequence ID" value="NZ_BAAABP010000012.1"/>
</dbReference>
<comment type="caution">
    <text evidence="7">The sequence shown here is derived from an EMBL/GenBank/DDBJ whole genome shotgun (WGS) entry which is preliminary data.</text>
</comment>
<dbReference type="SMART" id="SM00421">
    <property type="entry name" value="HTH_LUXR"/>
    <property type="match status" value="1"/>
</dbReference>
<dbReference type="InterPro" id="IPR001789">
    <property type="entry name" value="Sig_transdc_resp-reg_receiver"/>
</dbReference>
<dbReference type="PANTHER" id="PTHR43214:SF24">
    <property type="entry name" value="TRANSCRIPTIONAL REGULATORY PROTEIN NARL-RELATED"/>
    <property type="match status" value="1"/>
</dbReference>
<reference evidence="7" key="1">
    <citation type="submission" date="2021-01" db="EMBL/GenBank/DDBJ databases">
        <title>Whole genome shotgun sequence of Actinoplanes ferrugineus NBRC 15555.</title>
        <authorList>
            <person name="Komaki H."/>
            <person name="Tamura T."/>
        </authorList>
    </citation>
    <scope>NUCLEOTIDE SEQUENCE</scope>
    <source>
        <strain evidence="7">NBRC 15555</strain>
    </source>
</reference>
<evidence type="ECO:0000256" key="2">
    <source>
        <dbReference type="ARBA" id="ARBA00023125"/>
    </source>
</evidence>
<dbReference type="GO" id="GO:0000160">
    <property type="term" value="P:phosphorelay signal transduction system"/>
    <property type="evidence" value="ECO:0007669"/>
    <property type="project" value="InterPro"/>
</dbReference>
<evidence type="ECO:0000256" key="1">
    <source>
        <dbReference type="ARBA" id="ARBA00023015"/>
    </source>
</evidence>
<dbReference type="InterPro" id="IPR011006">
    <property type="entry name" value="CheY-like_superfamily"/>
</dbReference>
<sequence>MTLENRTIDSKTIENKPIRLLFADDRPFMRLGLRTTIDRLAGIELVAEVASWAETLHLSRQLRPDLALLSDRIREPDAVSVDDLLGQMAQLGVPVLLLAGGTAAAQRNALRDGATALLHELTDHRLLWSAVQLAAAGYLMIKSSAAVPAVATAGRCPAVALTDRESEVLALIAQGLSNAEISGTLMLSANTVKSHVRSVLSKLRLRNRIEAVIYAYDEGLIDRRTAFWSGALKRPEGVAR</sequence>
<evidence type="ECO:0000313" key="8">
    <source>
        <dbReference type="Proteomes" id="UP000598174"/>
    </source>
</evidence>
<evidence type="ECO:0000256" key="3">
    <source>
        <dbReference type="ARBA" id="ARBA00023163"/>
    </source>
</evidence>
<dbReference type="SUPFAM" id="SSF52172">
    <property type="entry name" value="CheY-like"/>
    <property type="match status" value="1"/>
</dbReference>
<name>A0A919JBH1_9ACTN</name>